<dbReference type="InterPro" id="IPR027417">
    <property type="entry name" value="P-loop_NTPase"/>
</dbReference>
<dbReference type="GO" id="GO:0007264">
    <property type="term" value="P:small GTPase-mediated signal transduction"/>
    <property type="evidence" value="ECO:0007669"/>
    <property type="project" value="InterPro"/>
</dbReference>
<dbReference type="InterPro" id="IPR003578">
    <property type="entry name" value="Small_GTPase_Rho"/>
</dbReference>
<protein>
    <submittedName>
        <fullName evidence="3">Ras-like GTP-binding protein rhoA</fullName>
    </submittedName>
</protein>
<keyword evidence="2" id="KW-0342">GTP-binding</keyword>
<dbReference type="OrthoDB" id="8830751at2759"/>
<keyword evidence="4" id="KW-1185">Reference proteome</keyword>
<dbReference type="Proteomes" id="UP000054359">
    <property type="component" value="Unassembled WGS sequence"/>
</dbReference>
<dbReference type="GO" id="GO:0001667">
    <property type="term" value="P:ameboidal-type cell migration"/>
    <property type="evidence" value="ECO:0007669"/>
    <property type="project" value="UniProtKB-ARBA"/>
</dbReference>
<dbReference type="CDD" id="cd00157">
    <property type="entry name" value="Rho"/>
    <property type="match status" value="1"/>
</dbReference>
<name>A0A087T9Q3_STEMI</name>
<dbReference type="InterPro" id="IPR005225">
    <property type="entry name" value="Small_GTP-bd"/>
</dbReference>
<dbReference type="OMA" id="RHVENKW"/>
<evidence type="ECO:0000313" key="4">
    <source>
        <dbReference type="Proteomes" id="UP000054359"/>
    </source>
</evidence>
<dbReference type="AlphaFoldDB" id="A0A087T9Q3"/>
<dbReference type="Gene3D" id="3.40.50.300">
    <property type="entry name" value="P-loop containing nucleotide triphosphate hydrolases"/>
    <property type="match status" value="1"/>
</dbReference>
<dbReference type="SMART" id="SM00174">
    <property type="entry name" value="RHO"/>
    <property type="match status" value="1"/>
</dbReference>
<dbReference type="SUPFAM" id="SSF52540">
    <property type="entry name" value="P-loop containing nucleoside triphosphate hydrolases"/>
    <property type="match status" value="1"/>
</dbReference>
<dbReference type="PRINTS" id="PR00449">
    <property type="entry name" value="RASTRNSFRMNG"/>
</dbReference>
<dbReference type="GO" id="GO:0035099">
    <property type="term" value="P:hemocyte migration"/>
    <property type="evidence" value="ECO:0007669"/>
    <property type="project" value="UniProtKB-ARBA"/>
</dbReference>
<dbReference type="PROSITE" id="PS51419">
    <property type="entry name" value="RAB"/>
    <property type="match status" value="1"/>
</dbReference>
<accession>A0A087T9Q3</accession>
<dbReference type="InterPro" id="IPR001806">
    <property type="entry name" value="Small_GTPase"/>
</dbReference>
<dbReference type="PANTHER" id="PTHR24072">
    <property type="entry name" value="RHO FAMILY GTPASE"/>
    <property type="match status" value="1"/>
</dbReference>
<dbReference type="NCBIfam" id="TIGR00231">
    <property type="entry name" value="small_GTP"/>
    <property type="match status" value="1"/>
</dbReference>
<organism evidence="3 4">
    <name type="scientific">Stegodyphus mimosarum</name>
    <name type="common">African social velvet spider</name>
    <dbReference type="NCBI Taxonomy" id="407821"/>
    <lineage>
        <taxon>Eukaryota</taxon>
        <taxon>Metazoa</taxon>
        <taxon>Ecdysozoa</taxon>
        <taxon>Arthropoda</taxon>
        <taxon>Chelicerata</taxon>
        <taxon>Arachnida</taxon>
        <taxon>Araneae</taxon>
        <taxon>Araneomorphae</taxon>
        <taxon>Entelegynae</taxon>
        <taxon>Eresoidea</taxon>
        <taxon>Eresidae</taxon>
        <taxon>Stegodyphus</taxon>
    </lineage>
</organism>
<dbReference type="PROSITE" id="PS51421">
    <property type="entry name" value="RAS"/>
    <property type="match status" value="1"/>
</dbReference>
<dbReference type="GO" id="GO:0022412">
    <property type="term" value="P:cellular process involved in reproduction in multicellular organism"/>
    <property type="evidence" value="ECO:0007669"/>
    <property type="project" value="UniProtKB-ARBA"/>
</dbReference>
<dbReference type="SMART" id="SM00175">
    <property type="entry name" value="RAB"/>
    <property type="match status" value="1"/>
</dbReference>
<dbReference type="STRING" id="407821.A0A087T9Q3"/>
<feature type="non-terminal residue" evidence="3">
    <location>
        <position position="1"/>
    </location>
</feature>
<dbReference type="PROSITE" id="PS51420">
    <property type="entry name" value="RHO"/>
    <property type="match status" value="1"/>
</dbReference>
<feature type="non-terminal residue" evidence="3">
    <location>
        <position position="133"/>
    </location>
</feature>
<dbReference type="SMART" id="SM00173">
    <property type="entry name" value="RAS"/>
    <property type="match status" value="1"/>
</dbReference>
<dbReference type="GO" id="GO:0035006">
    <property type="term" value="P:melanization defense response"/>
    <property type="evidence" value="ECO:0007669"/>
    <property type="project" value="UniProtKB-ARBA"/>
</dbReference>
<dbReference type="EMBL" id="KK114184">
    <property type="protein sequence ID" value="KFM61842.1"/>
    <property type="molecule type" value="Genomic_DNA"/>
</dbReference>
<evidence type="ECO:0000256" key="1">
    <source>
        <dbReference type="ARBA" id="ARBA00022741"/>
    </source>
</evidence>
<keyword evidence="1" id="KW-0547">Nucleotide-binding</keyword>
<dbReference type="Pfam" id="PF00071">
    <property type="entry name" value="Ras"/>
    <property type="match status" value="1"/>
</dbReference>
<dbReference type="GO" id="GO:0003924">
    <property type="term" value="F:GTPase activity"/>
    <property type="evidence" value="ECO:0007669"/>
    <property type="project" value="InterPro"/>
</dbReference>
<dbReference type="GO" id="GO:0003006">
    <property type="term" value="P:developmental process involved in reproduction"/>
    <property type="evidence" value="ECO:0007669"/>
    <property type="project" value="UniProtKB-ARBA"/>
</dbReference>
<reference evidence="3 4" key="1">
    <citation type="submission" date="2013-11" db="EMBL/GenBank/DDBJ databases">
        <title>Genome sequencing of Stegodyphus mimosarum.</title>
        <authorList>
            <person name="Bechsgaard J."/>
        </authorList>
    </citation>
    <scope>NUCLEOTIDE SEQUENCE [LARGE SCALE GENOMIC DNA]</scope>
</reference>
<gene>
    <name evidence="3" type="ORF">X975_12079</name>
</gene>
<evidence type="ECO:0000256" key="2">
    <source>
        <dbReference type="ARBA" id="ARBA00023134"/>
    </source>
</evidence>
<dbReference type="GO" id="GO:0005525">
    <property type="term" value="F:GTP binding"/>
    <property type="evidence" value="ECO:0007669"/>
    <property type="project" value="UniProtKB-KW"/>
</dbReference>
<proteinExistence type="predicted"/>
<sequence length="133" mass="14922">YSADVEINGKLVKLELWDNACEDHYSQIRTLNYPGTDVAVLCFSIDDPNSLENIKKKWLPELKLYCPNIPFLVIGNKSDLRKNSPVENAVSFEKGKKFATELGAHAYLECSAKLQEGLKEVFETAAKLTLSVQ</sequence>
<evidence type="ECO:0000313" key="3">
    <source>
        <dbReference type="EMBL" id="KFM61842.1"/>
    </source>
</evidence>